<evidence type="ECO:0000256" key="1">
    <source>
        <dbReference type="SAM" id="MobiDB-lite"/>
    </source>
</evidence>
<protein>
    <submittedName>
        <fullName evidence="2">Uncharacterized protein</fullName>
    </submittedName>
</protein>
<evidence type="ECO:0000313" key="2">
    <source>
        <dbReference type="EMBL" id="QJA60987.1"/>
    </source>
</evidence>
<name>A0A6M3IVD2_9ZZZZ</name>
<feature type="region of interest" description="Disordered" evidence="1">
    <location>
        <begin position="57"/>
        <end position="77"/>
    </location>
</feature>
<dbReference type="EMBL" id="MT141427">
    <property type="protein sequence ID" value="QJA60987.1"/>
    <property type="molecule type" value="Genomic_DNA"/>
</dbReference>
<dbReference type="AlphaFoldDB" id="A0A6M3IVD2"/>
<sequence>MRKGDKVPWTYCPLCGEVLRYGVLRGAPVHYCAGSDGTLRPETSHTVNIGVGEIAPERPQVERGGPGVKSAPADKEE</sequence>
<organism evidence="2">
    <name type="scientific">viral metagenome</name>
    <dbReference type="NCBI Taxonomy" id="1070528"/>
    <lineage>
        <taxon>unclassified sequences</taxon>
        <taxon>metagenomes</taxon>
        <taxon>organismal metagenomes</taxon>
    </lineage>
</organism>
<evidence type="ECO:0000313" key="3">
    <source>
        <dbReference type="EMBL" id="QJA82555.1"/>
    </source>
</evidence>
<accession>A0A6M3IVD2</accession>
<reference evidence="2" key="1">
    <citation type="submission" date="2020-03" db="EMBL/GenBank/DDBJ databases">
        <title>The deep terrestrial virosphere.</title>
        <authorList>
            <person name="Holmfeldt K."/>
            <person name="Nilsson E."/>
            <person name="Simone D."/>
            <person name="Lopez-Fernandez M."/>
            <person name="Wu X."/>
            <person name="de Brujin I."/>
            <person name="Lundin D."/>
            <person name="Andersson A."/>
            <person name="Bertilsson S."/>
            <person name="Dopson M."/>
        </authorList>
    </citation>
    <scope>NUCLEOTIDE SEQUENCE</scope>
    <source>
        <strain evidence="3">MM415A00400</strain>
        <strain evidence="2">MM415B01011</strain>
    </source>
</reference>
<proteinExistence type="predicted"/>
<dbReference type="EMBL" id="MT142490">
    <property type="protein sequence ID" value="QJA82555.1"/>
    <property type="molecule type" value="Genomic_DNA"/>
</dbReference>
<gene>
    <name evidence="3" type="ORF">MM415A00400_0028</name>
    <name evidence="2" type="ORF">MM415B01011_0022</name>
</gene>